<accession>A0A4Y9YU71</accession>
<name>A0A4Y9YU71_9APHY</name>
<proteinExistence type="predicted"/>
<feature type="region of interest" description="Disordered" evidence="1">
    <location>
        <begin position="214"/>
        <end position="263"/>
    </location>
</feature>
<evidence type="ECO:0000313" key="4">
    <source>
        <dbReference type="Proteomes" id="UP000298390"/>
    </source>
</evidence>
<feature type="transmembrane region" description="Helical" evidence="2">
    <location>
        <begin position="142"/>
        <end position="166"/>
    </location>
</feature>
<comment type="caution">
    <text evidence="3">The sequence shown here is derived from an EMBL/GenBank/DDBJ whole genome shotgun (WGS) entry which is preliminary data.</text>
</comment>
<keyword evidence="2" id="KW-0472">Membrane</keyword>
<feature type="transmembrane region" description="Helical" evidence="2">
    <location>
        <begin position="100"/>
        <end position="122"/>
    </location>
</feature>
<protein>
    <submittedName>
        <fullName evidence="3">Uncharacterized protein</fullName>
    </submittedName>
</protein>
<dbReference type="Proteomes" id="UP000298390">
    <property type="component" value="Unassembled WGS sequence"/>
</dbReference>
<gene>
    <name evidence="3" type="ORF">EVJ58_g2196</name>
</gene>
<reference evidence="3 4" key="1">
    <citation type="submission" date="2019-01" db="EMBL/GenBank/DDBJ databases">
        <title>Genome sequencing of the rare red list fungi Fomitopsis rosea.</title>
        <authorList>
            <person name="Buettner E."/>
            <person name="Kellner H."/>
        </authorList>
    </citation>
    <scope>NUCLEOTIDE SEQUENCE [LARGE SCALE GENOMIC DNA]</scope>
    <source>
        <strain evidence="3 4">DSM 105464</strain>
    </source>
</reference>
<feature type="compositionally biased region" description="Low complexity" evidence="1">
    <location>
        <begin position="214"/>
        <end position="251"/>
    </location>
</feature>
<keyword evidence="2" id="KW-0812">Transmembrane</keyword>
<feature type="transmembrane region" description="Helical" evidence="2">
    <location>
        <begin position="178"/>
        <end position="199"/>
    </location>
</feature>
<sequence length="331" mass="37202">MVDWTNASEIALDSDVYGKLVFALFGVYVWEVFQTSGFEWSLITRTRKLKWPLSKTLRPEYINCQALYTFNSWAGNMAILGASTSLMLRTIAIWERKMKIVIPLCFLCLCHWVLLWRGMFLLNAQYSSAEGECVLVSSNHVFLNVTFFMTMGFDLTILVFTVTALVRHKARSDLWSLLFTDGLVYFLTAFCFNALPAILNVLNLNVAMDVVATRPSPRSPRAAPSSACRTSRTPTSTSTARRTLSRAAGATTPPPPTRAARRFTSRRGDIGFARPEVHVTTDQFVVEDYRMKPLSPASDRTKVKLERSDTFDLDGLSVEEDKATYPMAEAV</sequence>
<organism evidence="3 4">
    <name type="scientific">Rhodofomes roseus</name>
    <dbReference type="NCBI Taxonomy" id="34475"/>
    <lineage>
        <taxon>Eukaryota</taxon>
        <taxon>Fungi</taxon>
        <taxon>Dikarya</taxon>
        <taxon>Basidiomycota</taxon>
        <taxon>Agaricomycotina</taxon>
        <taxon>Agaricomycetes</taxon>
        <taxon>Polyporales</taxon>
        <taxon>Rhodofomes</taxon>
    </lineage>
</organism>
<evidence type="ECO:0000256" key="2">
    <source>
        <dbReference type="SAM" id="Phobius"/>
    </source>
</evidence>
<evidence type="ECO:0000313" key="3">
    <source>
        <dbReference type="EMBL" id="TFY65101.1"/>
    </source>
</evidence>
<keyword evidence="2" id="KW-1133">Transmembrane helix</keyword>
<evidence type="ECO:0000256" key="1">
    <source>
        <dbReference type="SAM" id="MobiDB-lite"/>
    </source>
</evidence>
<dbReference type="EMBL" id="SEKV01000078">
    <property type="protein sequence ID" value="TFY65101.1"/>
    <property type="molecule type" value="Genomic_DNA"/>
</dbReference>
<dbReference type="AlphaFoldDB" id="A0A4Y9YU71"/>